<sequence>MRSRIQFSFFTITFRQFFLIQIISISFLYSASAQNASVKGFVTENETKLPVEFASASVLKKEDATIVKGDLTKSNGEFIITDLNIGNYILKIISIEYETTEVNFVIAGKTDKIILDIKMNLSSKLLNEVVVKGEKNNIRNKIDKQTYKANQFESAKGGNAIDVLKNLPSVAVDGNGDISVRGSSGFLVLINGKPVLTDAQTILSQLPANTIENIELITAPSAKYEADGKAGIINITTKKGVTDGISLQANILSGLPSTTDYNNLEDPLRFGGDFTLNYKKNKWDLSVSSNYTRNDANGKREGDVYTKDFTNNTITKFPSVGERSFDRYNYGARTSISYTADKNNIFNFGFSASKKYQQRRADIVYNNSTEDLTTGEVLDQLTYFNSNVQEKEGTFILGSFDYTHIFKNNSKIYSSAIYEYANLFGNTHNQNLDFPAKNDLLQEVNNPYTNPLSGFRFKLDYSTKIGEGIFETGYQIRNDKQDGKFDYIVNPITTPEEDEKFRGTAKSSNLINAIYSQYSGQYSKLKYIAGLRYEYSEREVILSTDSEKHLQYLSKLFPSANLLYTFNDNWNAKAGYSKRIQRNNNYELNPIPEREHSETLEQGDPDLLPQFIDLVELGINHTFKKGSFFSTFYYQNINNPVQRVNSVYSVTILNRLFTNADKARLIGLEIGTTYKPINWFSTYVGANLYNYKITSGSKIAELGTTGSNSDFVYSLNMNSTFDLGKDWSLQANVNYLSSKPTAQGEDSSFLSPNTSIKKSFINGRMTIGLQWQNMNLGFMNSNQQRITTSGPDFYTTTNYIYETDVFLLNFSYNLNKLNSKTKLPSSELGEKEF</sequence>
<dbReference type="InterPro" id="IPR008969">
    <property type="entry name" value="CarboxyPept-like_regulatory"/>
</dbReference>
<keyword evidence="3" id="KW-0998">Cell outer membrane</keyword>
<organism evidence="6 7">
    <name type="scientific">Flavobacterium pectinovorum</name>
    <dbReference type="NCBI Taxonomy" id="29533"/>
    <lineage>
        <taxon>Bacteria</taxon>
        <taxon>Pseudomonadati</taxon>
        <taxon>Bacteroidota</taxon>
        <taxon>Flavobacteriia</taxon>
        <taxon>Flavobacteriales</taxon>
        <taxon>Flavobacteriaceae</taxon>
        <taxon>Flavobacterium</taxon>
    </lineage>
</organism>
<dbReference type="SUPFAM" id="SSF49464">
    <property type="entry name" value="Carboxypeptidase regulatory domain-like"/>
    <property type="match status" value="1"/>
</dbReference>
<keyword evidence="2" id="KW-0472">Membrane</keyword>
<dbReference type="SUPFAM" id="SSF56935">
    <property type="entry name" value="Porins"/>
    <property type="match status" value="1"/>
</dbReference>
<dbReference type="PANTHER" id="PTHR40980:SF4">
    <property type="entry name" value="TONB-DEPENDENT RECEPTOR-LIKE BETA-BARREL DOMAIN-CONTAINING PROTEIN"/>
    <property type="match status" value="1"/>
</dbReference>
<evidence type="ECO:0000259" key="5">
    <source>
        <dbReference type="Pfam" id="PF14905"/>
    </source>
</evidence>
<dbReference type="Pfam" id="PF14905">
    <property type="entry name" value="OMP_b-brl_3"/>
    <property type="match status" value="1"/>
</dbReference>
<evidence type="ECO:0000256" key="3">
    <source>
        <dbReference type="ARBA" id="ARBA00023237"/>
    </source>
</evidence>
<dbReference type="Gene3D" id="2.60.40.1120">
    <property type="entry name" value="Carboxypeptidase-like, regulatory domain"/>
    <property type="match status" value="1"/>
</dbReference>
<dbReference type="GO" id="GO:0009279">
    <property type="term" value="C:cell outer membrane"/>
    <property type="evidence" value="ECO:0007669"/>
    <property type="project" value="UniProtKB-SubCell"/>
</dbReference>
<dbReference type="InterPro" id="IPR041700">
    <property type="entry name" value="OMP_b-brl_3"/>
</dbReference>
<accession>A0A502EAP2</accession>
<comment type="subcellular location">
    <subcellularLocation>
        <location evidence="1">Cell outer membrane</location>
    </subcellularLocation>
</comment>
<dbReference type="PANTHER" id="PTHR40980">
    <property type="entry name" value="PLUG DOMAIN-CONTAINING PROTEIN"/>
    <property type="match status" value="1"/>
</dbReference>
<feature type="domain" description="Outer membrane protein beta-barrel" evidence="5">
    <location>
        <begin position="407"/>
        <end position="812"/>
    </location>
</feature>
<name>A0A502EAP2_9FLAO</name>
<dbReference type="Gene3D" id="2.170.130.10">
    <property type="entry name" value="TonB-dependent receptor, plug domain"/>
    <property type="match status" value="1"/>
</dbReference>
<dbReference type="Pfam" id="PF07715">
    <property type="entry name" value="Plug"/>
    <property type="match status" value="1"/>
</dbReference>
<evidence type="ECO:0000256" key="1">
    <source>
        <dbReference type="ARBA" id="ARBA00004442"/>
    </source>
</evidence>
<dbReference type="Gene3D" id="2.40.170.20">
    <property type="entry name" value="TonB-dependent receptor, beta-barrel domain"/>
    <property type="match status" value="1"/>
</dbReference>
<gene>
    <name evidence="6" type="ORF">EAH81_22170</name>
</gene>
<dbReference type="InterPro" id="IPR012910">
    <property type="entry name" value="Plug_dom"/>
</dbReference>
<evidence type="ECO:0000313" key="7">
    <source>
        <dbReference type="Proteomes" id="UP000319700"/>
    </source>
</evidence>
<evidence type="ECO:0000313" key="6">
    <source>
        <dbReference type="EMBL" id="TPG34788.1"/>
    </source>
</evidence>
<protein>
    <submittedName>
        <fullName evidence="6">TonB-dependent receptor</fullName>
    </submittedName>
</protein>
<comment type="caution">
    <text evidence="6">The sequence shown here is derived from an EMBL/GenBank/DDBJ whole genome shotgun (WGS) entry which is preliminary data.</text>
</comment>
<proteinExistence type="predicted"/>
<dbReference type="Pfam" id="PF13715">
    <property type="entry name" value="CarbopepD_reg_2"/>
    <property type="match status" value="1"/>
</dbReference>
<dbReference type="EMBL" id="RCZH01000018">
    <property type="protein sequence ID" value="TPG34788.1"/>
    <property type="molecule type" value="Genomic_DNA"/>
</dbReference>
<reference evidence="6 7" key="1">
    <citation type="journal article" date="2019" name="Environ. Microbiol.">
        <title>Species interactions and distinct microbial communities in high Arctic permafrost affected cryosols are associated with the CH4 and CO2 gas fluxes.</title>
        <authorList>
            <person name="Altshuler I."/>
            <person name="Hamel J."/>
            <person name="Turney S."/>
            <person name="Magnuson E."/>
            <person name="Levesque R."/>
            <person name="Greer C."/>
            <person name="Whyte L.G."/>
        </authorList>
    </citation>
    <scope>NUCLEOTIDE SEQUENCE [LARGE SCALE GENOMIC DNA]</scope>
    <source>
        <strain evidence="6 7">42</strain>
    </source>
</reference>
<dbReference type="OrthoDB" id="606851at2"/>
<dbReference type="RefSeq" id="WP_140511123.1">
    <property type="nucleotide sequence ID" value="NZ_RCZH01000018.1"/>
</dbReference>
<dbReference type="AlphaFoldDB" id="A0A502EAP2"/>
<evidence type="ECO:0000259" key="4">
    <source>
        <dbReference type="Pfam" id="PF07715"/>
    </source>
</evidence>
<feature type="domain" description="TonB-dependent receptor plug" evidence="4">
    <location>
        <begin position="145"/>
        <end position="231"/>
    </location>
</feature>
<keyword evidence="7" id="KW-1185">Reference proteome</keyword>
<dbReference type="InterPro" id="IPR037066">
    <property type="entry name" value="Plug_dom_sf"/>
</dbReference>
<dbReference type="Proteomes" id="UP000319700">
    <property type="component" value="Unassembled WGS sequence"/>
</dbReference>
<dbReference type="InterPro" id="IPR036942">
    <property type="entry name" value="Beta-barrel_TonB_sf"/>
</dbReference>
<keyword evidence="6" id="KW-0675">Receptor</keyword>
<evidence type="ECO:0000256" key="2">
    <source>
        <dbReference type="ARBA" id="ARBA00023136"/>
    </source>
</evidence>